<name>A0A2J6R9V8_HYAVF</name>
<accession>A0A2J6R9V8</accession>
<dbReference type="AlphaFoldDB" id="A0A2J6R9V8"/>
<dbReference type="EMBL" id="KZ613952">
    <property type="protein sequence ID" value="PMD35285.1"/>
    <property type="molecule type" value="Genomic_DNA"/>
</dbReference>
<reference evidence="2 3" key="1">
    <citation type="submission" date="2016-04" db="EMBL/GenBank/DDBJ databases">
        <title>A degradative enzymes factory behind the ericoid mycorrhizal symbiosis.</title>
        <authorList>
            <consortium name="DOE Joint Genome Institute"/>
            <person name="Martino E."/>
            <person name="Morin E."/>
            <person name="Grelet G."/>
            <person name="Kuo A."/>
            <person name="Kohler A."/>
            <person name="Daghino S."/>
            <person name="Barry K."/>
            <person name="Choi C."/>
            <person name="Cichocki N."/>
            <person name="Clum A."/>
            <person name="Copeland A."/>
            <person name="Hainaut M."/>
            <person name="Haridas S."/>
            <person name="Labutti K."/>
            <person name="Lindquist E."/>
            <person name="Lipzen A."/>
            <person name="Khouja H.-R."/>
            <person name="Murat C."/>
            <person name="Ohm R."/>
            <person name="Olson A."/>
            <person name="Spatafora J."/>
            <person name="Veneault-Fourrey C."/>
            <person name="Henrissat B."/>
            <person name="Grigoriev I."/>
            <person name="Martin F."/>
            <person name="Perotto S."/>
        </authorList>
    </citation>
    <scope>NUCLEOTIDE SEQUENCE [LARGE SCALE GENOMIC DNA]</scope>
    <source>
        <strain evidence="2 3">F</strain>
    </source>
</reference>
<evidence type="ECO:0000313" key="3">
    <source>
        <dbReference type="Proteomes" id="UP000235786"/>
    </source>
</evidence>
<feature type="region of interest" description="Disordered" evidence="1">
    <location>
        <begin position="27"/>
        <end position="46"/>
    </location>
</feature>
<evidence type="ECO:0000313" key="2">
    <source>
        <dbReference type="EMBL" id="PMD35285.1"/>
    </source>
</evidence>
<proteinExistence type="predicted"/>
<dbReference type="OrthoDB" id="10575168at2759"/>
<organism evidence="2 3">
    <name type="scientific">Hyaloscypha variabilis (strain UAMH 11265 / GT02V1 / F)</name>
    <name type="common">Meliniomyces variabilis</name>
    <dbReference type="NCBI Taxonomy" id="1149755"/>
    <lineage>
        <taxon>Eukaryota</taxon>
        <taxon>Fungi</taxon>
        <taxon>Dikarya</taxon>
        <taxon>Ascomycota</taxon>
        <taxon>Pezizomycotina</taxon>
        <taxon>Leotiomycetes</taxon>
        <taxon>Helotiales</taxon>
        <taxon>Hyaloscyphaceae</taxon>
        <taxon>Hyaloscypha</taxon>
        <taxon>Hyaloscypha variabilis</taxon>
    </lineage>
</organism>
<evidence type="ECO:0000256" key="1">
    <source>
        <dbReference type="SAM" id="MobiDB-lite"/>
    </source>
</evidence>
<dbReference type="Proteomes" id="UP000235786">
    <property type="component" value="Unassembled WGS sequence"/>
</dbReference>
<sequence>MSSKTVLQLRELVLICPPAPLPSANMGRRTASSCVRRPRNPQGCHKDQRRFFARQQKSCITMHPPPVVSFYPSMVMQRHLALSVCAFASAGNLEHLPDSLPLPPGGMIGIFALFSHSSLRCGMWTLVSEKSLAEKGSELRGAAGSLKPR</sequence>
<protein>
    <submittedName>
        <fullName evidence="2">Uncharacterized protein</fullName>
    </submittedName>
</protein>
<gene>
    <name evidence="2" type="ORF">L207DRAFT_110968</name>
</gene>
<keyword evidence="3" id="KW-1185">Reference proteome</keyword>